<gene>
    <name evidence="2" type="ORF">PsYK624_081290</name>
</gene>
<proteinExistence type="predicted"/>
<protein>
    <submittedName>
        <fullName evidence="2">Uncharacterized protein</fullName>
    </submittedName>
</protein>
<reference evidence="2 3" key="1">
    <citation type="submission" date="2021-08" db="EMBL/GenBank/DDBJ databases">
        <title>Draft Genome Sequence of Phanerochaete sordida strain YK-624.</title>
        <authorList>
            <person name="Mori T."/>
            <person name="Dohra H."/>
            <person name="Suzuki T."/>
            <person name="Kawagishi H."/>
            <person name="Hirai H."/>
        </authorList>
    </citation>
    <scope>NUCLEOTIDE SEQUENCE [LARGE SCALE GENOMIC DNA]</scope>
    <source>
        <strain evidence="2 3">YK-624</strain>
    </source>
</reference>
<keyword evidence="1" id="KW-0472">Membrane</keyword>
<feature type="transmembrane region" description="Helical" evidence="1">
    <location>
        <begin position="14"/>
        <end position="33"/>
    </location>
</feature>
<keyword evidence="1" id="KW-0812">Transmembrane</keyword>
<evidence type="ECO:0000313" key="3">
    <source>
        <dbReference type="Proteomes" id="UP000703269"/>
    </source>
</evidence>
<name>A0A9P3LFF8_9APHY</name>
<keyword evidence="1" id="KW-1133">Transmembrane helix</keyword>
<organism evidence="2 3">
    <name type="scientific">Phanerochaete sordida</name>
    <dbReference type="NCBI Taxonomy" id="48140"/>
    <lineage>
        <taxon>Eukaryota</taxon>
        <taxon>Fungi</taxon>
        <taxon>Dikarya</taxon>
        <taxon>Basidiomycota</taxon>
        <taxon>Agaricomycotina</taxon>
        <taxon>Agaricomycetes</taxon>
        <taxon>Polyporales</taxon>
        <taxon>Phanerochaetaceae</taxon>
        <taxon>Phanerochaete</taxon>
    </lineage>
</organism>
<evidence type="ECO:0000256" key="1">
    <source>
        <dbReference type="SAM" id="Phobius"/>
    </source>
</evidence>
<evidence type="ECO:0000313" key="2">
    <source>
        <dbReference type="EMBL" id="GJE91977.1"/>
    </source>
</evidence>
<keyword evidence="3" id="KW-1185">Reference proteome</keyword>
<dbReference type="AlphaFoldDB" id="A0A9P3LFF8"/>
<sequence length="213" mass="23121">MDASRRPRRTAPHTVHPAAIVVPFLLIFNYLAVTYKTNTGVPVTVDTATLVNGAINGLVNATHLEIVLHTGAPDVIGTTRLNLAHIMTLRSLKINIVYDSQAEEGSRGVIEVWKAVLAILRSIPATTQMRRLELCSPLPRAALRSGWSRSPFVRVVARTMWNVDACLFGLMAGAAPVDCVKLLPPHGERFATDDWCRAAGLFPSLSAGGMLEF</sequence>
<accession>A0A9P3LFF8</accession>
<dbReference type="EMBL" id="BPQB01000024">
    <property type="protein sequence ID" value="GJE91977.1"/>
    <property type="molecule type" value="Genomic_DNA"/>
</dbReference>
<comment type="caution">
    <text evidence="2">The sequence shown here is derived from an EMBL/GenBank/DDBJ whole genome shotgun (WGS) entry which is preliminary data.</text>
</comment>
<dbReference type="Proteomes" id="UP000703269">
    <property type="component" value="Unassembled WGS sequence"/>
</dbReference>